<protein>
    <recommendedName>
        <fullName evidence="4">Envelope fusion protein</fullName>
    </recommendedName>
</protein>
<organism evidence="2 3">
    <name type="scientific">Loxostege sticticalis</name>
    <name type="common">Beet webworm moth</name>
    <dbReference type="NCBI Taxonomy" id="481309"/>
    <lineage>
        <taxon>Eukaryota</taxon>
        <taxon>Metazoa</taxon>
        <taxon>Ecdysozoa</taxon>
        <taxon>Arthropoda</taxon>
        <taxon>Hexapoda</taxon>
        <taxon>Insecta</taxon>
        <taxon>Pterygota</taxon>
        <taxon>Neoptera</taxon>
        <taxon>Endopterygota</taxon>
        <taxon>Lepidoptera</taxon>
        <taxon>Glossata</taxon>
        <taxon>Ditrysia</taxon>
        <taxon>Pyraloidea</taxon>
        <taxon>Crambidae</taxon>
        <taxon>Pyraustinae</taxon>
        <taxon>Loxostege</taxon>
    </lineage>
</organism>
<dbReference type="EMBL" id="JBEDNZ010000029">
    <property type="protein sequence ID" value="KAL0809312.1"/>
    <property type="molecule type" value="Genomic_DNA"/>
</dbReference>
<feature type="transmembrane region" description="Helical" evidence="1">
    <location>
        <begin position="353"/>
        <end position="372"/>
    </location>
</feature>
<dbReference type="Proteomes" id="UP001549921">
    <property type="component" value="Unassembled WGS sequence"/>
</dbReference>
<keyword evidence="1" id="KW-0472">Membrane</keyword>
<dbReference type="Pfam" id="PF12259">
    <property type="entry name" value="Baculo_F"/>
    <property type="match status" value="1"/>
</dbReference>
<sequence length="423" mass="48357">MFLQRVNESFTNIKTDMEALMATNYFSSSAITATLLINNLRRMQETFFDTLTDIRQGHIDMHLLTPANLIKQLSEISGHLPRTLFLPVDDVKEDIKDIYKLLYVRGRITQSYFLFEVHIPLVCDEDFTFYRPIPLPITINNQTSKWVHVSSDFIAVNLRKNTYLTLSQEENKRCTLRSKDNYLCSAKVPIFNLHNNKAPCEAKLLDQRTTLPCETASAQCRDSWIKLHSSNTWLIICCDKCTIRIICDSDVTTHMITTSSFITIAQGCLLQAEELTIYSHNQYNSKMNMDSDIHIPAINDSINKVVDLSVQKMPDLYKSDNSALYKEIDERLTTQSQQENQEIAMSSHDIHQYFISYFILVAVSTAGVVWVARKRCRGTGLREPRRNTQLPEDIEMQVIQPTTSATEAKNTAVSAVNVAFSLD</sequence>
<keyword evidence="1" id="KW-1133">Transmembrane helix</keyword>
<evidence type="ECO:0000313" key="2">
    <source>
        <dbReference type="EMBL" id="KAL0809312.1"/>
    </source>
</evidence>
<evidence type="ECO:0000313" key="3">
    <source>
        <dbReference type="Proteomes" id="UP001549921"/>
    </source>
</evidence>
<gene>
    <name evidence="2" type="ORF">ABMA28_011523</name>
</gene>
<accession>A0ABD0S5Z7</accession>
<dbReference type="AlphaFoldDB" id="A0ABD0S5Z7"/>
<evidence type="ECO:0000256" key="1">
    <source>
        <dbReference type="SAM" id="Phobius"/>
    </source>
</evidence>
<comment type="caution">
    <text evidence="2">The sequence shown here is derived from an EMBL/GenBank/DDBJ whole genome shotgun (WGS) entry which is preliminary data.</text>
</comment>
<proteinExistence type="predicted"/>
<dbReference type="InterPro" id="IPR022048">
    <property type="entry name" value="Envelope_fusion-like"/>
</dbReference>
<evidence type="ECO:0008006" key="4">
    <source>
        <dbReference type="Google" id="ProtNLM"/>
    </source>
</evidence>
<keyword evidence="1" id="KW-0812">Transmembrane</keyword>
<reference evidence="2 3" key="1">
    <citation type="submission" date="2024-06" db="EMBL/GenBank/DDBJ databases">
        <title>A chromosome-level genome assembly of beet webworm, Loxostege sticticalis.</title>
        <authorList>
            <person name="Zhang Y."/>
        </authorList>
    </citation>
    <scope>NUCLEOTIDE SEQUENCE [LARGE SCALE GENOMIC DNA]</scope>
    <source>
        <strain evidence="2">AQ028</strain>
        <tissue evidence="2">Male pupae</tissue>
    </source>
</reference>
<name>A0ABD0S5Z7_LOXSC</name>